<keyword evidence="5" id="KW-1185">Reference proteome</keyword>
<feature type="compositionally biased region" description="Acidic residues" evidence="1">
    <location>
        <begin position="135"/>
        <end position="160"/>
    </location>
</feature>
<dbReference type="Proteomes" id="UP000275076">
    <property type="component" value="Unassembled WGS sequence"/>
</dbReference>
<dbReference type="EMBL" id="RBVX01000001">
    <property type="protein sequence ID" value="RSL35140.1"/>
    <property type="molecule type" value="Genomic_DNA"/>
</dbReference>
<organism evidence="4 5">
    <name type="scientific">Salibacterium salarium</name>
    <dbReference type="NCBI Taxonomy" id="284579"/>
    <lineage>
        <taxon>Bacteria</taxon>
        <taxon>Bacillati</taxon>
        <taxon>Bacillota</taxon>
        <taxon>Bacilli</taxon>
        <taxon>Bacillales</taxon>
        <taxon>Bacillaceae</taxon>
    </lineage>
</organism>
<dbReference type="AlphaFoldDB" id="A0A3R9QP27"/>
<dbReference type="PANTHER" id="PTHR30032">
    <property type="entry name" value="N-ACETYLMURAMOYL-L-ALANINE AMIDASE-RELATED"/>
    <property type="match status" value="1"/>
</dbReference>
<feature type="signal peptide" evidence="2">
    <location>
        <begin position="1"/>
        <end position="24"/>
    </location>
</feature>
<dbReference type="InterPro" id="IPR051922">
    <property type="entry name" value="Bact_Sporulation_Assoc"/>
</dbReference>
<feature type="chain" id="PRO_5018733427" evidence="2">
    <location>
        <begin position="25"/>
        <end position="484"/>
    </location>
</feature>
<protein>
    <submittedName>
        <fullName evidence="4">SpoIID/LytB domain-containing protein</fullName>
    </submittedName>
</protein>
<dbReference type="GO" id="GO:0030288">
    <property type="term" value="C:outer membrane-bounded periplasmic space"/>
    <property type="evidence" value="ECO:0007669"/>
    <property type="project" value="TreeGrafter"/>
</dbReference>
<evidence type="ECO:0000256" key="2">
    <source>
        <dbReference type="SAM" id="SignalP"/>
    </source>
</evidence>
<dbReference type="InterPro" id="IPR013486">
    <property type="entry name" value="SpoIID/LytB"/>
</dbReference>
<dbReference type="GO" id="GO:0030435">
    <property type="term" value="P:sporulation resulting in formation of a cellular spore"/>
    <property type="evidence" value="ECO:0007669"/>
    <property type="project" value="InterPro"/>
</dbReference>
<evidence type="ECO:0000313" key="4">
    <source>
        <dbReference type="EMBL" id="RSL35140.1"/>
    </source>
</evidence>
<dbReference type="NCBIfam" id="TIGR02669">
    <property type="entry name" value="SpoIID_LytB"/>
    <property type="match status" value="1"/>
</dbReference>
<dbReference type="Pfam" id="PF08486">
    <property type="entry name" value="SpoIID"/>
    <property type="match status" value="1"/>
</dbReference>
<comment type="caution">
    <text evidence="4">The sequence shown here is derived from an EMBL/GenBank/DDBJ whole genome shotgun (WGS) entry which is preliminary data.</text>
</comment>
<feature type="region of interest" description="Disordered" evidence="1">
    <location>
        <begin position="128"/>
        <end position="162"/>
    </location>
</feature>
<evidence type="ECO:0000256" key="1">
    <source>
        <dbReference type="SAM" id="MobiDB-lite"/>
    </source>
</evidence>
<dbReference type="InterPro" id="IPR013693">
    <property type="entry name" value="SpoIID/LytB_N"/>
</dbReference>
<gene>
    <name evidence="4" type="ORF">D7Z54_00775</name>
</gene>
<dbReference type="RefSeq" id="WP_125553484.1">
    <property type="nucleotide sequence ID" value="NZ_RBVX01000001.1"/>
</dbReference>
<sequence length="484" mass="53208">MYKKLTAAFLSVPLLAFAASQAHAEEPEDLYQNPITIKLVPSSNFTVSIHGSYELIDLENGETVETEDEIKFRHGEEDVTVRIPGGKEEEEYTSSEGYTLKEDGVSSNNYVSITSVLRAGTSFQTTDYRGSLVIEPEEDRNPDGTDGVEEQDPDGNPEEETVGRLQLFNVLDMEDYLKGVVPHEMSASWPIEALKAQAVAARSYAHNNMASNEFLYDTTAHQVYHGLSGEGARSNQAVEDTKGVIATHNGSPIYAYFHASSGGHTDNSENVWTNEVPYIRGVEDSYDTHGANRYNNWTTTLSQDDATEAIFPDGNHELVDLEIIEKSDAGRVLEMKATGINEDTGVTQEKVLPDGSSPDSLRWNLGTTLKSTMFDLSSESSGNDGVTIKTADGSEKSFDSAIGMEMRQEDGSDKAITYENLAVRTTSGVEYVDNISASSFEFEGSGWGHGLGMSQWGAYNMAQQGMDYRDILNHYYTNIDIVEQ</sequence>
<accession>A0A3R9QP27</accession>
<evidence type="ECO:0000313" key="5">
    <source>
        <dbReference type="Proteomes" id="UP000275076"/>
    </source>
</evidence>
<reference evidence="4 5" key="1">
    <citation type="submission" date="2018-10" db="EMBL/GenBank/DDBJ databases">
        <title>Draft genome sequence of Bacillus salarius IM0101, isolated from a hypersaline soil in Inner Mongolia, China.</title>
        <authorList>
            <person name="Yamprayoonswat W."/>
            <person name="Boonvisut S."/>
            <person name="Jumpathong W."/>
            <person name="Sittihan S."/>
            <person name="Ruangsuj P."/>
            <person name="Wanthongcharoen S."/>
            <person name="Thongpramul N."/>
            <person name="Pimmason S."/>
            <person name="Yu B."/>
            <person name="Yasawong M."/>
        </authorList>
    </citation>
    <scope>NUCLEOTIDE SEQUENCE [LARGE SCALE GENOMIC DNA]</scope>
    <source>
        <strain evidence="4 5">IM0101</strain>
    </source>
</reference>
<name>A0A3R9QP27_9BACI</name>
<keyword evidence="2" id="KW-0732">Signal</keyword>
<proteinExistence type="predicted"/>
<feature type="domain" description="Sporulation stage II protein D amidase enhancer LytB N-terminal" evidence="3">
    <location>
        <begin position="163"/>
        <end position="248"/>
    </location>
</feature>
<dbReference type="PANTHER" id="PTHR30032:SF4">
    <property type="entry name" value="AMIDASE ENHANCER"/>
    <property type="match status" value="1"/>
</dbReference>
<dbReference type="OrthoDB" id="9794671at2"/>
<evidence type="ECO:0000259" key="3">
    <source>
        <dbReference type="Pfam" id="PF08486"/>
    </source>
</evidence>